<dbReference type="EMBL" id="AAUW01000027">
    <property type="protein sequence ID" value="EAV40714.1"/>
    <property type="molecule type" value="Genomic_DNA"/>
</dbReference>
<evidence type="ECO:0000313" key="1">
    <source>
        <dbReference type="EMBL" id="EAV40714.1"/>
    </source>
</evidence>
<dbReference type="Proteomes" id="UP000004848">
    <property type="component" value="Unassembled WGS sequence"/>
</dbReference>
<evidence type="ECO:0000313" key="2">
    <source>
        <dbReference type="Proteomes" id="UP000004848"/>
    </source>
</evidence>
<gene>
    <name evidence="1" type="ORF">SIAM614_00692</name>
</gene>
<reference evidence="1 2" key="1">
    <citation type="submission" date="2006-05" db="EMBL/GenBank/DDBJ databases">
        <authorList>
            <person name="King G."/>
            <person name="Ferriera S."/>
            <person name="Johnson J."/>
            <person name="Kravitz S."/>
            <person name="Beeson K."/>
            <person name="Sutton G."/>
            <person name="Rogers Y.-H."/>
            <person name="Friedman R."/>
            <person name="Frazier M."/>
            <person name="Venter J.C."/>
        </authorList>
    </citation>
    <scope>NUCLEOTIDE SEQUENCE [LARGE SCALE GENOMIC DNA]</scope>
    <source>
        <strain evidence="2">ATCC 25650 / DSM 13394 / JCM 20685 / NBRC 16684 / NCIMB 2208 / IAM 12614 / B1</strain>
    </source>
</reference>
<proteinExistence type="predicted"/>
<comment type="caution">
    <text evidence="1">The sequence shown here is derived from an EMBL/GenBank/DDBJ whole genome shotgun (WGS) entry which is preliminary data.</text>
</comment>
<protein>
    <submittedName>
        <fullName evidence="1">Uncharacterized protein</fullName>
    </submittedName>
</protein>
<sequence>MKKTVLQIYCEISFLIQILS</sequence>
<accession>A0P2R1</accession>
<organism evidence="1 2">
    <name type="scientific">Roseibium aggregatum (strain ATCC 25650 / DSM 13394 / JCM 20685 / NBRC 16684 / NCIMB 2208 / IAM 12614 / B1)</name>
    <name type="common">Stappia aggregata</name>
    <dbReference type="NCBI Taxonomy" id="384765"/>
    <lineage>
        <taxon>Bacteria</taxon>
        <taxon>Pseudomonadati</taxon>
        <taxon>Pseudomonadota</taxon>
        <taxon>Alphaproteobacteria</taxon>
        <taxon>Hyphomicrobiales</taxon>
        <taxon>Stappiaceae</taxon>
        <taxon>Roseibium</taxon>
    </lineage>
</organism>
<dbReference type="AlphaFoldDB" id="A0P2R1"/>
<name>A0P2R1_ROSAI</name>